<reference evidence="2 3" key="1">
    <citation type="submission" date="2024-02" db="EMBL/GenBank/DDBJ databases">
        <authorList>
            <person name="Chen Y."/>
            <person name="Shah S."/>
            <person name="Dougan E. K."/>
            <person name="Thang M."/>
            <person name="Chan C."/>
        </authorList>
    </citation>
    <scope>NUCLEOTIDE SEQUENCE [LARGE SCALE GENOMIC DNA]</scope>
</reference>
<feature type="compositionally biased region" description="Basic and acidic residues" evidence="1">
    <location>
        <begin position="393"/>
        <end position="413"/>
    </location>
</feature>
<comment type="caution">
    <text evidence="2">The sequence shown here is derived from an EMBL/GenBank/DDBJ whole genome shotgun (WGS) entry which is preliminary data.</text>
</comment>
<sequence length="413" mass="45057">LIHGTVGDESDIAGSYVGHHLANFASFFILSSESKEDTSSAVVPAQQDLGPKTIPAENELFRRVVERFGNAFIKGAVPQKQMGSEPALAFGAIGQMLKRLEHVTSMKILQHIMDHNHDDVNVDVEKLLPKDHSAVAHAMTTWQLVPKELKDLEDQELDLTFIASKIGFFESFSLAVASPLMDDPMFSEAKDICQKYVTSFLQITETALTDLGESVLSDLKKFDDKYQQVVTCAETWQMEPVQGLFEEEANLDAKSDIEQLQASYDNVIKLCESLKDLIGHSSTNEEMKRLIGKAHTFIKQASATKRSVGKTAFTLIVAACILTESADSVKASVDEALQLCRHDFGVTQADLPGKLGKMVADMGSGKPVGKKRGNAAPTEEAKAAPKPKRAKPAPKEADGGEKLKKAKKEKSAK</sequence>
<gene>
    <name evidence="2" type="ORF">SCF082_LOCUS29664</name>
</gene>
<dbReference type="EMBL" id="CAXAMM010024102">
    <property type="protein sequence ID" value="CAK9054689.1"/>
    <property type="molecule type" value="Genomic_DNA"/>
</dbReference>
<keyword evidence="3" id="KW-1185">Reference proteome</keyword>
<organism evidence="2 3">
    <name type="scientific">Durusdinium trenchii</name>
    <dbReference type="NCBI Taxonomy" id="1381693"/>
    <lineage>
        <taxon>Eukaryota</taxon>
        <taxon>Sar</taxon>
        <taxon>Alveolata</taxon>
        <taxon>Dinophyceae</taxon>
        <taxon>Suessiales</taxon>
        <taxon>Symbiodiniaceae</taxon>
        <taxon>Durusdinium</taxon>
    </lineage>
</organism>
<protein>
    <submittedName>
        <fullName evidence="2">Uncharacterized protein</fullName>
    </submittedName>
</protein>
<name>A0ABP0MTE4_9DINO</name>
<evidence type="ECO:0000313" key="2">
    <source>
        <dbReference type="EMBL" id="CAK9054689.1"/>
    </source>
</evidence>
<dbReference type="Proteomes" id="UP001642464">
    <property type="component" value="Unassembled WGS sequence"/>
</dbReference>
<evidence type="ECO:0000256" key="1">
    <source>
        <dbReference type="SAM" id="MobiDB-lite"/>
    </source>
</evidence>
<proteinExistence type="predicted"/>
<accession>A0ABP0MTE4</accession>
<evidence type="ECO:0000313" key="3">
    <source>
        <dbReference type="Proteomes" id="UP001642464"/>
    </source>
</evidence>
<feature type="region of interest" description="Disordered" evidence="1">
    <location>
        <begin position="358"/>
        <end position="413"/>
    </location>
</feature>
<feature type="non-terminal residue" evidence="2">
    <location>
        <position position="1"/>
    </location>
</feature>